<sequence>SCVGDCVGTECPVCHVPAWVQDAQINRQLDTMIQLCSTLRQLLGTDTPDSAEDLSTPTDSDLRKKSKKEQIKMWFSPRSRKIRCVLYKEQPETKSSDPGEDTSSVYDFFPSPPHQKPPEPTKKPTQRQVKQMKKKHLADINKVWSLEKSERKRDEKTPKEKCVTICSQPVVLCTPASDSPGKSPQQESVKEADSRQSTGSVEMPPQVEPPEEKDNSEVVCPAQESKGKSCAAETLLSMESETTPLKRGREQSRLQVAPQPKRLRRSERGITGRAGRQADCLEEVLQGSPISPVTEYQTPDQSSSSASTLSDTVRKTRSSAVIQAINSPSLSKSSFTPSTPKTCSQISIPPSPVLTSPGGNTIARRNYKGETLLHVASIRGDLATVEQLLKNGADPNVKDNAGWTPLHEACNHGHAAVVELLLRHRALVNTTGYQNDSPLHDAARNGHLAVVELLLSRGAARDAVNIFGLRPVDYAESEKMKSVLMLPVRNESFSLNQPSKVLSPSQPRNGPLGLLGSSLSAEQQKLLNKLAVLLKARRCTEFNSGVTHLVIPDVPMPRTVKCMMAVLTGCWVLKFEWVRACLQSSAREQEEQYEIQGGPQRGRLNREQLLPRLFDGCYFYFLGSFKHHQKSDLMELVRAAGGQVLVRQPKPDSDVTQTVNTVSYHAEPTSDQRFCTQYVIYDVASKLQPEKIRQGKVWMAPSSWLIDCVMSFQLLPVK</sequence>
<dbReference type="AlphaFoldDB" id="A0A7L0NPL6"/>
<evidence type="ECO:0000256" key="1">
    <source>
        <dbReference type="ARBA" id="ARBA00022737"/>
    </source>
</evidence>
<protein>
    <submittedName>
        <fullName evidence="6">BARD1 protein</fullName>
    </submittedName>
</protein>
<evidence type="ECO:0000313" key="6">
    <source>
        <dbReference type="EMBL" id="NXK95523.1"/>
    </source>
</evidence>
<dbReference type="Proteomes" id="UP000520463">
    <property type="component" value="Unassembled WGS sequence"/>
</dbReference>
<evidence type="ECO:0000256" key="3">
    <source>
        <dbReference type="PROSITE-ProRule" id="PRU00023"/>
    </source>
</evidence>
<feature type="domain" description="BRCT" evidence="5">
    <location>
        <begin position="514"/>
        <end position="595"/>
    </location>
</feature>
<dbReference type="Pfam" id="PF14835">
    <property type="entry name" value="zf-RING_6"/>
    <property type="match status" value="1"/>
</dbReference>
<dbReference type="Pfam" id="PF12796">
    <property type="entry name" value="Ank_2"/>
    <property type="match status" value="1"/>
</dbReference>
<feature type="non-terminal residue" evidence="6">
    <location>
        <position position="1"/>
    </location>
</feature>
<dbReference type="PANTHER" id="PTHR24171:SF8">
    <property type="entry name" value="BRCA1-ASSOCIATED RING DOMAIN PROTEIN 1"/>
    <property type="match status" value="1"/>
</dbReference>
<dbReference type="OrthoDB" id="2384350at2759"/>
<dbReference type="PROSITE" id="PS50088">
    <property type="entry name" value="ANK_REPEAT"/>
    <property type="match status" value="3"/>
</dbReference>
<dbReference type="SUPFAM" id="SSF57850">
    <property type="entry name" value="RING/U-box"/>
    <property type="match status" value="1"/>
</dbReference>
<dbReference type="PROSITE" id="PS50172">
    <property type="entry name" value="BRCT"/>
    <property type="match status" value="2"/>
</dbReference>
<feature type="repeat" description="ANK" evidence="3">
    <location>
        <begin position="401"/>
        <end position="433"/>
    </location>
</feature>
<reference evidence="6 7" key="1">
    <citation type="submission" date="2019-09" db="EMBL/GenBank/DDBJ databases">
        <title>Bird 10,000 Genomes (B10K) Project - Family phase.</title>
        <authorList>
            <person name="Zhang G."/>
        </authorList>
    </citation>
    <scope>NUCLEOTIDE SEQUENCE [LARGE SCALE GENOMIC DNA]</scope>
    <source>
        <strain evidence="6">B10K-DU-001-43</strain>
        <tissue evidence="6">Muscle</tissue>
    </source>
</reference>
<feature type="region of interest" description="Disordered" evidence="4">
    <location>
        <begin position="90"/>
        <end position="160"/>
    </location>
</feature>
<keyword evidence="1" id="KW-0677">Repeat</keyword>
<feature type="compositionally biased region" description="Low complexity" evidence="4">
    <location>
        <begin position="329"/>
        <end position="344"/>
    </location>
</feature>
<dbReference type="Gene3D" id="3.40.50.10190">
    <property type="entry name" value="BRCT domain"/>
    <property type="match status" value="2"/>
</dbReference>
<comment type="caution">
    <text evidence="6">The sequence shown here is derived from an EMBL/GenBank/DDBJ whole genome shotgun (WGS) entry which is preliminary data.</text>
</comment>
<dbReference type="SMART" id="SM00292">
    <property type="entry name" value="BRCT"/>
    <property type="match status" value="2"/>
</dbReference>
<keyword evidence="2 3" id="KW-0040">ANK repeat</keyword>
<dbReference type="SUPFAM" id="SSF48403">
    <property type="entry name" value="Ankyrin repeat"/>
    <property type="match status" value="1"/>
</dbReference>
<dbReference type="PRINTS" id="PR01415">
    <property type="entry name" value="ANKYRIN"/>
</dbReference>
<feature type="region of interest" description="Disordered" evidence="4">
    <location>
        <begin position="289"/>
        <end position="314"/>
    </location>
</feature>
<feature type="region of interest" description="Disordered" evidence="4">
    <location>
        <begin position="329"/>
        <end position="359"/>
    </location>
</feature>
<feature type="compositionally biased region" description="Basic and acidic residues" evidence="4">
    <location>
        <begin position="145"/>
        <end position="160"/>
    </location>
</feature>
<keyword evidence="7" id="KW-1185">Reference proteome</keyword>
<feature type="domain" description="BRCT" evidence="5">
    <location>
        <begin position="609"/>
        <end position="718"/>
    </location>
</feature>
<dbReference type="CDD" id="cd17720">
    <property type="entry name" value="BRCT_Bard1_rpt2"/>
    <property type="match status" value="1"/>
</dbReference>
<dbReference type="Gene3D" id="1.25.40.20">
    <property type="entry name" value="Ankyrin repeat-containing domain"/>
    <property type="match status" value="1"/>
</dbReference>
<feature type="region of interest" description="Disordered" evidence="4">
    <location>
        <begin position="174"/>
        <end position="267"/>
    </location>
</feature>
<dbReference type="SUPFAM" id="SSF52113">
    <property type="entry name" value="BRCT domain"/>
    <property type="match status" value="2"/>
</dbReference>
<dbReference type="InterPro" id="IPR001357">
    <property type="entry name" value="BRCT_dom"/>
</dbReference>
<dbReference type="Pfam" id="PF00533">
    <property type="entry name" value="BRCT"/>
    <property type="match status" value="1"/>
</dbReference>
<accession>A0A7L0NPL6</accession>
<evidence type="ECO:0000313" key="7">
    <source>
        <dbReference type="Proteomes" id="UP000520463"/>
    </source>
</evidence>
<dbReference type="GO" id="GO:0085020">
    <property type="term" value="P:protein K6-linked ubiquitination"/>
    <property type="evidence" value="ECO:0007669"/>
    <property type="project" value="TreeGrafter"/>
</dbReference>
<feature type="region of interest" description="Disordered" evidence="4">
    <location>
        <begin position="46"/>
        <end position="65"/>
    </location>
</feature>
<dbReference type="InterPro" id="IPR036770">
    <property type="entry name" value="Ankyrin_rpt-contain_sf"/>
</dbReference>
<feature type="repeat" description="ANK" evidence="3">
    <location>
        <begin position="368"/>
        <end position="400"/>
    </location>
</feature>
<dbReference type="SMART" id="SM00248">
    <property type="entry name" value="ANK"/>
    <property type="match status" value="3"/>
</dbReference>
<feature type="compositionally biased region" description="Polar residues" evidence="4">
    <location>
        <begin position="345"/>
        <end position="359"/>
    </location>
</feature>
<dbReference type="EMBL" id="VXAU01004844">
    <property type="protein sequence ID" value="NXK95523.1"/>
    <property type="molecule type" value="Genomic_DNA"/>
</dbReference>
<dbReference type="GO" id="GO:0004842">
    <property type="term" value="F:ubiquitin-protein transferase activity"/>
    <property type="evidence" value="ECO:0007669"/>
    <property type="project" value="TreeGrafter"/>
</dbReference>
<feature type="non-terminal residue" evidence="6">
    <location>
        <position position="718"/>
    </location>
</feature>
<feature type="repeat" description="ANK" evidence="3">
    <location>
        <begin position="434"/>
        <end position="466"/>
    </location>
</feature>
<gene>
    <name evidence="6" type="primary">Bard1</name>
    <name evidence="6" type="ORF">FORRUF_R11471</name>
</gene>
<dbReference type="CDD" id="cd17734">
    <property type="entry name" value="BRCT_Bard1_rpt1"/>
    <property type="match status" value="1"/>
</dbReference>
<dbReference type="GO" id="GO:0031436">
    <property type="term" value="C:BRCA1-BARD1 complex"/>
    <property type="evidence" value="ECO:0007669"/>
    <property type="project" value="TreeGrafter"/>
</dbReference>
<dbReference type="FunFam" id="3.40.50.10190:FF:000019">
    <property type="entry name" value="BRCA1 associated RING domain 1"/>
    <property type="match status" value="1"/>
</dbReference>
<evidence type="ECO:0000259" key="5">
    <source>
        <dbReference type="PROSITE" id="PS50172"/>
    </source>
</evidence>
<proteinExistence type="predicted"/>
<evidence type="ECO:0000256" key="4">
    <source>
        <dbReference type="SAM" id="MobiDB-lite"/>
    </source>
</evidence>
<dbReference type="InterPro" id="IPR002110">
    <property type="entry name" value="Ankyrin_rpt"/>
</dbReference>
<feature type="compositionally biased region" description="Polar residues" evidence="4">
    <location>
        <begin position="176"/>
        <end position="187"/>
    </location>
</feature>
<dbReference type="InterPro" id="IPR039503">
    <property type="entry name" value="BARD1_Znf-RING"/>
</dbReference>
<dbReference type="InterPro" id="IPR036420">
    <property type="entry name" value="BRCT_dom_sf"/>
</dbReference>
<feature type="compositionally biased region" description="Polar residues" evidence="4">
    <location>
        <begin position="289"/>
        <end position="301"/>
    </location>
</feature>
<dbReference type="PANTHER" id="PTHR24171">
    <property type="entry name" value="ANKYRIN REPEAT DOMAIN-CONTAINING PROTEIN 39-RELATED"/>
    <property type="match status" value="1"/>
</dbReference>
<organism evidence="6 7">
    <name type="scientific">Formicarius rufipectus</name>
    <dbReference type="NCBI Taxonomy" id="1118560"/>
    <lineage>
        <taxon>Eukaryota</taxon>
        <taxon>Metazoa</taxon>
        <taxon>Chordata</taxon>
        <taxon>Craniata</taxon>
        <taxon>Vertebrata</taxon>
        <taxon>Euteleostomi</taxon>
        <taxon>Archelosauria</taxon>
        <taxon>Archosauria</taxon>
        <taxon>Dinosauria</taxon>
        <taxon>Saurischia</taxon>
        <taxon>Theropoda</taxon>
        <taxon>Coelurosauria</taxon>
        <taxon>Aves</taxon>
        <taxon>Neognathae</taxon>
        <taxon>Neoaves</taxon>
        <taxon>Telluraves</taxon>
        <taxon>Australaves</taxon>
        <taxon>Passeriformes</taxon>
        <taxon>Formicariidae</taxon>
        <taxon>Formicarius</taxon>
    </lineage>
</organism>
<name>A0A7L0NPL6_9PASS</name>
<dbReference type="PROSITE" id="PS50297">
    <property type="entry name" value="ANK_REP_REGION"/>
    <property type="match status" value="3"/>
</dbReference>
<dbReference type="GO" id="GO:0070531">
    <property type="term" value="C:BRCA1-A complex"/>
    <property type="evidence" value="ECO:0007669"/>
    <property type="project" value="TreeGrafter"/>
</dbReference>
<evidence type="ECO:0000256" key="2">
    <source>
        <dbReference type="ARBA" id="ARBA00023043"/>
    </source>
</evidence>